<dbReference type="Proteomes" id="UP000478546">
    <property type="component" value="Unassembled WGS sequence"/>
</dbReference>
<proteinExistence type="predicted"/>
<accession>A0A6B2GVX7</accession>
<organism evidence="3 4">
    <name type="scientific">Pontibacter fetidus</name>
    <dbReference type="NCBI Taxonomy" id="2700082"/>
    <lineage>
        <taxon>Bacteria</taxon>
        <taxon>Pseudomonadati</taxon>
        <taxon>Bacteroidota</taxon>
        <taxon>Cytophagia</taxon>
        <taxon>Cytophagales</taxon>
        <taxon>Hymenobacteraceae</taxon>
        <taxon>Pontibacter</taxon>
    </lineage>
</organism>
<keyword evidence="3" id="KW-0378">Hydrolase</keyword>
<sequence length="333" mass="36343">MRTKYKTPALLLLLSLAGLNAQCQSPATIATGATIANPATDPTFENLNYKYPTQKLRLANGTTIAYTDQGKGSETLIFIHGLGSYLPAWNKNIEDLSTNYRTIAIDLPGYGKSSKENIEVGMAAYAQTVLQLMDKLKIKQATLVGHSMGGQIAITAALQAPERVKKLVLAAPAGLETFTEQQKQLFKMTVTPESVQNTSPEKAAANIKINFYQMPADAQFMVDDRMKMATSPDFANYSKAVAASVAAMVDEPVHEKLTQLQTPTLIIFGEQDALIPNKYLNPTLTTQAVATIGKERIKNSQVLLLPQAGHFVQYEQAAAFNKAVREFINEKNN</sequence>
<dbReference type="PANTHER" id="PTHR46438:SF11">
    <property type="entry name" value="LIPASE-RELATED"/>
    <property type="match status" value="1"/>
</dbReference>
<gene>
    <name evidence="3" type="ORF">GWO68_03450</name>
</gene>
<dbReference type="AlphaFoldDB" id="A0A6B2GVX7"/>
<feature type="chain" id="PRO_5025387867" evidence="1">
    <location>
        <begin position="22"/>
        <end position="333"/>
    </location>
</feature>
<reference evidence="3 4" key="1">
    <citation type="submission" date="2020-01" db="EMBL/GenBank/DDBJ databases">
        <authorList>
            <person name="Kim M.K."/>
        </authorList>
    </citation>
    <scope>NUCLEOTIDE SEQUENCE [LARGE SCALE GENOMIC DNA]</scope>
    <source>
        <strain evidence="3 4">BT213</strain>
    </source>
</reference>
<evidence type="ECO:0000313" key="4">
    <source>
        <dbReference type="Proteomes" id="UP000478546"/>
    </source>
</evidence>
<dbReference type="InterPro" id="IPR029058">
    <property type="entry name" value="AB_hydrolase_fold"/>
</dbReference>
<dbReference type="EMBL" id="JAAEAA010000003">
    <property type="protein sequence ID" value="NDK54965.1"/>
    <property type="molecule type" value="Genomic_DNA"/>
</dbReference>
<dbReference type="GO" id="GO:0016787">
    <property type="term" value="F:hydrolase activity"/>
    <property type="evidence" value="ECO:0007669"/>
    <property type="project" value="UniProtKB-KW"/>
</dbReference>
<dbReference type="Pfam" id="PF00561">
    <property type="entry name" value="Abhydrolase_1"/>
    <property type="match status" value="1"/>
</dbReference>
<keyword evidence="4" id="KW-1185">Reference proteome</keyword>
<dbReference type="PRINTS" id="PR00412">
    <property type="entry name" value="EPOXHYDRLASE"/>
</dbReference>
<dbReference type="RefSeq" id="WP_162345011.1">
    <property type="nucleotide sequence ID" value="NZ_JAAEAA010000003.1"/>
</dbReference>
<dbReference type="InterPro" id="IPR000639">
    <property type="entry name" value="Epox_hydrolase-like"/>
</dbReference>
<evidence type="ECO:0000256" key="1">
    <source>
        <dbReference type="SAM" id="SignalP"/>
    </source>
</evidence>
<dbReference type="PRINTS" id="PR00111">
    <property type="entry name" value="ABHYDROLASE"/>
</dbReference>
<evidence type="ECO:0000313" key="3">
    <source>
        <dbReference type="EMBL" id="NDK54965.1"/>
    </source>
</evidence>
<name>A0A6B2GVX7_9BACT</name>
<dbReference type="Gene3D" id="3.40.50.1820">
    <property type="entry name" value="alpha/beta hydrolase"/>
    <property type="match status" value="1"/>
</dbReference>
<dbReference type="PANTHER" id="PTHR46438">
    <property type="entry name" value="ALPHA/BETA-HYDROLASES SUPERFAMILY PROTEIN"/>
    <property type="match status" value="1"/>
</dbReference>
<dbReference type="SUPFAM" id="SSF53474">
    <property type="entry name" value="alpha/beta-Hydrolases"/>
    <property type="match status" value="1"/>
</dbReference>
<protein>
    <submittedName>
        <fullName evidence="3">Alpha/beta fold hydrolase</fullName>
    </submittedName>
</protein>
<feature type="domain" description="AB hydrolase-1" evidence="2">
    <location>
        <begin position="75"/>
        <end position="315"/>
    </location>
</feature>
<keyword evidence="1" id="KW-0732">Signal</keyword>
<feature type="signal peptide" evidence="1">
    <location>
        <begin position="1"/>
        <end position="21"/>
    </location>
</feature>
<dbReference type="InterPro" id="IPR000073">
    <property type="entry name" value="AB_hydrolase_1"/>
</dbReference>
<comment type="caution">
    <text evidence="3">The sequence shown here is derived from an EMBL/GenBank/DDBJ whole genome shotgun (WGS) entry which is preliminary data.</text>
</comment>
<evidence type="ECO:0000259" key="2">
    <source>
        <dbReference type="Pfam" id="PF00561"/>
    </source>
</evidence>